<dbReference type="Proteomes" id="UP000184432">
    <property type="component" value="Unassembled WGS sequence"/>
</dbReference>
<sequence length="224" mass="25999">MKHFILLLMAAILSNCSGNEYIEEFENVLGKKNSETLNFLVSDFENDFLKKQYPNLSKKKAYQRFLVELSNLEIEHWQKISKEAREVFKRSDLRLEIYCVADTSWLDLNPAETTSPLIRTKLKCKTEDGSIMVDSSAVPFNHKISDLDSILKMHENFVETNFEGKYNKALNSISDSSPFMTKYVEIRNSFGILPPEMVASEMIESDVDVDDYFIKRLIITEMMY</sequence>
<gene>
    <name evidence="1" type="ORF">SAMN04488508_10742</name>
</gene>
<dbReference type="EMBL" id="FQYP01000007">
    <property type="protein sequence ID" value="SHJ28071.1"/>
    <property type="molecule type" value="Genomic_DNA"/>
</dbReference>
<proteinExistence type="predicted"/>
<evidence type="ECO:0000313" key="2">
    <source>
        <dbReference type="Proteomes" id="UP000184432"/>
    </source>
</evidence>
<evidence type="ECO:0000313" key="1">
    <source>
        <dbReference type="EMBL" id="SHJ28071.1"/>
    </source>
</evidence>
<dbReference type="AlphaFoldDB" id="A0A1M6I0X4"/>
<dbReference type="STRING" id="570521.SAMN04488508_10742"/>
<reference evidence="2" key="1">
    <citation type="submission" date="2016-11" db="EMBL/GenBank/DDBJ databases">
        <authorList>
            <person name="Varghese N."/>
            <person name="Submissions S."/>
        </authorList>
    </citation>
    <scope>NUCLEOTIDE SEQUENCE [LARGE SCALE GENOMIC DNA]</scope>
    <source>
        <strain evidence="2">DSM 22623</strain>
    </source>
</reference>
<organism evidence="1 2">
    <name type="scientific">Aquimarina spongiae</name>
    <dbReference type="NCBI Taxonomy" id="570521"/>
    <lineage>
        <taxon>Bacteria</taxon>
        <taxon>Pseudomonadati</taxon>
        <taxon>Bacteroidota</taxon>
        <taxon>Flavobacteriia</taxon>
        <taxon>Flavobacteriales</taxon>
        <taxon>Flavobacteriaceae</taxon>
        <taxon>Aquimarina</taxon>
    </lineage>
</organism>
<name>A0A1M6I0X4_9FLAO</name>
<accession>A0A1M6I0X4</accession>
<keyword evidence="2" id="KW-1185">Reference proteome</keyword>
<protein>
    <submittedName>
        <fullName evidence="1">Uncharacterized protein</fullName>
    </submittedName>
</protein>